<dbReference type="RefSeq" id="WP_189533769.1">
    <property type="nucleotide sequence ID" value="NZ_BMYX01000010.1"/>
</dbReference>
<dbReference type="EMBL" id="BMYX01000010">
    <property type="protein sequence ID" value="GGY16304.1"/>
    <property type="molecule type" value="Genomic_DNA"/>
</dbReference>
<evidence type="ECO:0000313" key="2">
    <source>
        <dbReference type="EMBL" id="GGY16304.1"/>
    </source>
</evidence>
<gene>
    <name evidence="2" type="ORF">GCM10011289_19430</name>
</gene>
<organism evidence="2 3">
    <name type="scientific">Paludibacterium paludis</name>
    <dbReference type="NCBI Taxonomy" id="1225769"/>
    <lineage>
        <taxon>Bacteria</taxon>
        <taxon>Pseudomonadati</taxon>
        <taxon>Pseudomonadota</taxon>
        <taxon>Betaproteobacteria</taxon>
        <taxon>Neisseriales</taxon>
        <taxon>Chromobacteriaceae</taxon>
        <taxon>Paludibacterium</taxon>
    </lineage>
</organism>
<feature type="signal peptide" evidence="1">
    <location>
        <begin position="1"/>
        <end position="21"/>
    </location>
</feature>
<evidence type="ECO:0008006" key="4">
    <source>
        <dbReference type="Google" id="ProtNLM"/>
    </source>
</evidence>
<dbReference type="AlphaFoldDB" id="A0A918P357"/>
<feature type="chain" id="PRO_5036794284" description="Lectin-like protein BA14k" evidence="1">
    <location>
        <begin position="22"/>
        <end position="135"/>
    </location>
</feature>
<protein>
    <recommendedName>
        <fullName evidence="4">Lectin-like protein BA14k</fullName>
    </recommendedName>
</protein>
<accession>A0A918P357</accession>
<sequence length="135" mass="15044">MAATLTLATVMALGLLTPAAAETHDSRHPRHGPDRQVWRSGHWLHGDYRGRFGWWWVSGGVWFFYNAPVYPYPDPYAPSAPMPAPTPPVPPSPPEPESPATAVRVWYFCPARKQYYPYVSECPGGWRPAPAATGR</sequence>
<name>A0A918P357_9NEIS</name>
<proteinExistence type="predicted"/>
<reference evidence="2" key="1">
    <citation type="journal article" date="2014" name="Int. J. Syst. Evol. Microbiol.">
        <title>Complete genome sequence of Corynebacterium casei LMG S-19264T (=DSM 44701T), isolated from a smear-ripened cheese.</title>
        <authorList>
            <consortium name="US DOE Joint Genome Institute (JGI-PGF)"/>
            <person name="Walter F."/>
            <person name="Albersmeier A."/>
            <person name="Kalinowski J."/>
            <person name="Ruckert C."/>
        </authorList>
    </citation>
    <scope>NUCLEOTIDE SEQUENCE</scope>
    <source>
        <strain evidence="2">KCTC 32182</strain>
    </source>
</reference>
<dbReference type="Proteomes" id="UP000645257">
    <property type="component" value="Unassembled WGS sequence"/>
</dbReference>
<evidence type="ECO:0000256" key="1">
    <source>
        <dbReference type="SAM" id="SignalP"/>
    </source>
</evidence>
<keyword evidence="3" id="KW-1185">Reference proteome</keyword>
<evidence type="ECO:0000313" key="3">
    <source>
        <dbReference type="Proteomes" id="UP000645257"/>
    </source>
</evidence>
<comment type="caution">
    <text evidence="2">The sequence shown here is derived from an EMBL/GenBank/DDBJ whole genome shotgun (WGS) entry which is preliminary data.</text>
</comment>
<reference evidence="2" key="2">
    <citation type="submission" date="2020-09" db="EMBL/GenBank/DDBJ databases">
        <authorList>
            <person name="Sun Q."/>
            <person name="Kim S."/>
        </authorList>
    </citation>
    <scope>NUCLEOTIDE SEQUENCE</scope>
    <source>
        <strain evidence="2">KCTC 32182</strain>
    </source>
</reference>
<keyword evidence="1" id="KW-0732">Signal</keyword>